<evidence type="ECO:0000313" key="3">
    <source>
        <dbReference type="Proteomes" id="UP001497516"/>
    </source>
</evidence>
<dbReference type="InterPro" id="IPR002156">
    <property type="entry name" value="RNaseH_domain"/>
</dbReference>
<accession>A0AAV2FL54</accession>
<protein>
    <recommendedName>
        <fullName evidence="1">RNase H type-1 domain-containing protein</fullName>
    </recommendedName>
</protein>
<sequence>MKLATTNHFHPMLMESDCQPLIKKLDRPEAMSLGIQSICEEIRDWAKRSGGIDWRCWGRNEKGRAHGMVKMRCRWEETKV</sequence>
<organism evidence="2 3">
    <name type="scientific">Linum trigynum</name>
    <dbReference type="NCBI Taxonomy" id="586398"/>
    <lineage>
        <taxon>Eukaryota</taxon>
        <taxon>Viridiplantae</taxon>
        <taxon>Streptophyta</taxon>
        <taxon>Embryophyta</taxon>
        <taxon>Tracheophyta</taxon>
        <taxon>Spermatophyta</taxon>
        <taxon>Magnoliopsida</taxon>
        <taxon>eudicotyledons</taxon>
        <taxon>Gunneridae</taxon>
        <taxon>Pentapetalae</taxon>
        <taxon>rosids</taxon>
        <taxon>fabids</taxon>
        <taxon>Malpighiales</taxon>
        <taxon>Linaceae</taxon>
        <taxon>Linum</taxon>
    </lineage>
</organism>
<dbReference type="Proteomes" id="UP001497516">
    <property type="component" value="Chromosome 6"/>
</dbReference>
<dbReference type="GO" id="GO:0003676">
    <property type="term" value="F:nucleic acid binding"/>
    <property type="evidence" value="ECO:0007669"/>
    <property type="project" value="InterPro"/>
</dbReference>
<gene>
    <name evidence="2" type="ORF">LTRI10_LOCUS38629</name>
</gene>
<evidence type="ECO:0000313" key="2">
    <source>
        <dbReference type="EMBL" id="CAL1398395.1"/>
    </source>
</evidence>
<dbReference type="AlphaFoldDB" id="A0AAV2FL54"/>
<reference evidence="2 3" key="1">
    <citation type="submission" date="2024-04" db="EMBL/GenBank/DDBJ databases">
        <authorList>
            <person name="Fracassetti M."/>
        </authorList>
    </citation>
    <scope>NUCLEOTIDE SEQUENCE [LARGE SCALE GENOMIC DNA]</scope>
</reference>
<proteinExistence type="predicted"/>
<dbReference type="EMBL" id="OZ034819">
    <property type="protein sequence ID" value="CAL1398395.1"/>
    <property type="molecule type" value="Genomic_DNA"/>
</dbReference>
<keyword evidence="3" id="KW-1185">Reference proteome</keyword>
<name>A0AAV2FL54_9ROSI</name>
<evidence type="ECO:0000259" key="1">
    <source>
        <dbReference type="Pfam" id="PF13456"/>
    </source>
</evidence>
<dbReference type="GO" id="GO:0004523">
    <property type="term" value="F:RNA-DNA hybrid ribonuclease activity"/>
    <property type="evidence" value="ECO:0007669"/>
    <property type="project" value="InterPro"/>
</dbReference>
<feature type="domain" description="RNase H type-1" evidence="1">
    <location>
        <begin position="1"/>
        <end position="69"/>
    </location>
</feature>
<dbReference type="Pfam" id="PF13456">
    <property type="entry name" value="RVT_3"/>
    <property type="match status" value="1"/>
</dbReference>